<protein>
    <submittedName>
        <fullName evidence="2">Uncharacterized protein</fullName>
    </submittedName>
</protein>
<reference evidence="2 3" key="1">
    <citation type="journal article" date="2013" name="Chin. Sci. Bull.">
        <title>Genome survey uncovers the secrets of sex and lifestyle in caterpillar fungus.</title>
        <authorList>
            <person name="Hu X."/>
            <person name="Zhang Y."/>
            <person name="Xiao G."/>
            <person name="Zheng P."/>
            <person name="Xia Y."/>
            <person name="Zhang X."/>
            <person name="St Leger R.J."/>
            <person name="Liu X."/>
            <person name="Wang C."/>
        </authorList>
    </citation>
    <scope>NUCLEOTIDE SEQUENCE [LARGE SCALE GENOMIC DNA]</scope>
    <source>
        <strain evidence="3">Co18 / CGMCC 3.14243</strain>
        <tissue evidence="2">Fruit-body</tissue>
    </source>
</reference>
<dbReference type="eggNOG" id="ENOG502R9TJ">
    <property type="taxonomic scope" value="Eukaryota"/>
</dbReference>
<proteinExistence type="predicted"/>
<evidence type="ECO:0000256" key="1">
    <source>
        <dbReference type="SAM" id="MobiDB-lite"/>
    </source>
</evidence>
<dbReference type="HOGENOM" id="CLU_744140_0_0_1"/>
<organism evidence="2 3">
    <name type="scientific">Ophiocordyceps sinensis (strain Co18 / CGMCC 3.14243)</name>
    <name type="common">Yarsagumba caterpillar fungus</name>
    <name type="synonym">Hirsutella sinensis</name>
    <dbReference type="NCBI Taxonomy" id="911162"/>
    <lineage>
        <taxon>Eukaryota</taxon>
        <taxon>Fungi</taxon>
        <taxon>Dikarya</taxon>
        <taxon>Ascomycota</taxon>
        <taxon>Pezizomycotina</taxon>
        <taxon>Sordariomycetes</taxon>
        <taxon>Hypocreomycetidae</taxon>
        <taxon>Hypocreales</taxon>
        <taxon>Ophiocordycipitaceae</taxon>
        <taxon>Ophiocordyceps</taxon>
    </lineage>
</organism>
<feature type="region of interest" description="Disordered" evidence="1">
    <location>
        <begin position="179"/>
        <end position="254"/>
    </location>
</feature>
<dbReference type="Proteomes" id="UP000019374">
    <property type="component" value="Unassembled WGS sequence"/>
</dbReference>
<feature type="region of interest" description="Disordered" evidence="1">
    <location>
        <begin position="311"/>
        <end position="372"/>
    </location>
</feature>
<gene>
    <name evidence="2" type="ORF">OCS_01808</name>
</gene>
<dbReference type="EMBL" id="KE652305">
    <property type="protein sequence ID" value="EQL02487.1"/>
    <property type="molecule type" value="Genomic_DNA"/>
</dbReference>
<accession>T5AL44</accession>
<feature type="compositionally biased region" description="Low complexity" evidence="1">
    <location>
        <begin position="212"/>
        <end position="225"/>
    </location>
</feature>
<feature type="compositionally biased region" description="Basic and acidic residues" evidence="1">
    <location>
        <begin position="240"/>
        <end position="254"/>
    </location>
</feature>
<evidence type="ECO:0000313" key="3">
    <source>
        <dbReference type="Proteomes" id="UP000019374"/>
    </source>
</evidence>
<dbReference type="AlphaFoldDB" id="T5AL44"/>
<sequence length="372" mass="41390">MPWTEAPAVDFDQQPEYQWPFWEAGFQEDDLFGELHQRFNTMPNPTFIQDPDAFHHDVAEIACKALDKDDFLARLQARRDERLAELLDIRNQLWYLLSFGYSRMDDNQLLHFTHFNNFASLDTILAFWASLLSPNRHGKEPSLGWPHFPASFIEVSCQHTRDNCLFLDRLRRRREANLGLKSAQTGPPPPSGPIHPASTAQSMMPTPHPHRPSASPAHPAPATQPVQKSKKRRLLPGPRNHHEHDAKRQRTGADRLHVSSTLADGSAASIPTLGIKTRAANVNIVTNDDGNTNGAPDVPVASKERGVKARAAKPKQFAGTSATQQPRPKISKRRARTGALDFNPAGSTQTLCGRRSKRIAAKSGRGKAESLT</sequence>
<name>T5AL44_OPHSC</name>
<evidence type="ECO:0000313" key="2">
    <source>
        <dbReference type="EMBL" id="EQL02487.1"/>
    </source>
</evidence>